<feature type="transmembrane region" description="Helical" evidence="1">
    <location>
        <begin position="113"/>
        <end position="132"/>
    </location>
</feature>
<keyword evidence="1" id="KW-0812">Transmembrane</keyword>
<evidence type="ECO:0000256" key="1">
    <source>
        <dbReference type="SAM" id="Phobius"/>
    </source>
</evidence>
<reference evidence="3" key="1">
    <citation type="submission" date="2016-10" db="EMBL/GenBank/DDBJ databases">
        <authorList>
            <person name="Varghese N."/>
            <person name="Submissions S."/>
        </authorList>
    </citation>
    <scope>NUCLEOTIDE SEQUENCE [LARGE SCALE GENOMIC DNA]</scope>
    <source>
        <strain evidence="3">DSM 44142</strain>
    </source>
</reference>
<evidence type="ECO:0000313" key="3">
    <source>
        <dbReference type="Proteomes" id="UP000183053"/>
    </source>
</evidence>
<keyword evidence="3" id="KW-1185">Reference proteome</keyword>
<evidence type="ECO:0000313" key="2">
    <source>
        <dbReference type="EMBL" id="SDQ36051.1"/>
    </source>
</evidence>
<feature type="transmembrane region" description="Helical" evidence="1">
    <location>
        <begin position="89"/>
        <end position="107"/>
    </location>
</feature>
<keyword evidence="1" id="KW-0472">Membrane</keyword>
<dbReference type="STRING" id="47312.SAMN04489765_0107"/>
<dbReference type="EMBL" id="FNLF01000002">
    <property type="protein sequence ID" value="SDQ36051.1"/>
    <property type="molecule type" value="Genomic_DNA"/>
</dbReference>
<dbReference type="Proteomes" id="UP000183053">
    <property type="component" value="Unassembled WGS sequence"/>
</dbReference>
<dbReference type="RefSeq" id="WP_068563671.1">
    <property type="nucleotide sequence ID" value="NZ_FNLF01000002.1"/>
</dbReference>
<proteinExistence type="predicted"/>
<name>A0A1H1A977_9ACTN</name>
<sequence length="170" mass="18598">MRKPHPVPVGIADLPEWQLDQLHCALRYHLNRPGALHREAQRFIERERYDLATPTMWRTFAKAPALLRVLADNTHGSPLWRAERSRRRLYLFAVAAWVIIGAAVSLASASPVLAWTVVLTAVAAPLFVAGHIPGPLTDEDEAAWTSMVRSVTMTTVSARGTVAGSDASAA</sequence>
<keyword evidence="1" id="KW-1133">Transmembrane helix</keyword>
<organism evidence="2 3">
    <name type="scientific">Tsukamurella pulmonis</name>
    <dbReference type="NCBI Taxonomy" id="47312"/>
    <lineage>
        <taxon>Bacteria</taxon>
        <taxon>Bacillati</taxon>
        <taxon>Actinomycetota</taxon>
        <taxon>Actinomycetes</taxon>
        <taxon>Mycobacteriales</taxon>
        <taxon>Tsukamurellaceae</taxon>
        <taxon>Tsukamurella</taxon>
    </lineage>
</organism>
<gene>
    <name evidence="2" type="ORF">SAMN04489765_0107</name>
</gene>
<dbReference type="AlphaFoldDB" id="A0A1H1A977"/>
<accession>A0A1H1A977</accession>
<protein>
    <submittedName>
        <fullName evidence="2">Uncharacterized protein</fullName>
    </submittedName>
</protein>